<dbReference type="InterPro" id="IPR036291">
    <property type="entry name" value="NAD(P)-bd_dom_sf"/>
</dbReference>
<evidence type="ECO:0000256" key="1">
    <source>
        <dbReference type="ARBA" id="ARBA00006484"/>
    </source>
</evidence>
<dbReference type="InterPro" id="IPR002347">
    <property type="entry name" value="SDR_fam"/>
</dbReference>
<dbReference type="Pfam" id="PF00106">
    <property type="entry name" value="adh_short"/>
    <property type="match status" value="2"/>
</dbReference>
<dbReference type="PANTHER" id="PTHR42879:SF2">
    <property type="entry name" value="3-OXOACYL-[ACYL-CARRIER-PROTEIN] REDUCTASE FABG"/>
    <property type="match status" value="1"/>
</dbReference>
<reference evidence="2" key="1">
    <citation type="journal article" date="2014" name="Int. J. Syst. Evol. Microbiol.">
        <title>Complete genome sequence of Corynebacterium casei LMG S-19264T (=DSM 44701T), isolated from a smear-ripened cheese.</title>
        <authorList>
            <consortium name="US DOE Joint Genome Institute (JGI-PGF)"/>
            <person name="Walter F."/>
            <person name="Albersmeier A."/>
            <person name="Kalinowski J."/>
            <person name="Ruckert C."/>
        </authorList>
    </citation>
    <scope>NUCLEOTIDE SEQUENCE</scope>
    <source>
        <strain evidence="2">JCM 5069</strain>
    </source>
</reference>
<sequence>MTTTAPTSTTAPLSGKVALITGSTSGIGAATAAVLAERGAHVLVSGRDAVRGETVAARIHEQGGKADFLPADLGDADAVLDLARRATTAGGGQVDILVNNTGIFPFGDADAVLDLARRATTAGGGQVDTLVKNTGIFPFGPTDQATVDVIDQVHAVNVRAPFLLVGALAPGMAERGFGAIVNVTRMVAEFGMAGMALYGRARRR</sequence>
<dbReference type="EMBL" id="BNCD01000037">
    <property type="protein sequence ID" value="GHH88475.1"/>
    <property type="molecule type" value="Genomic_DNA"/>
</dbReference>
<dbReference type="PANTHER" id="PTHR42879">
    <property type="entry name" value="3-OXOACYL-(ACYL-CARRIER-PROTEIN) REDUCTASE"/>
    <property type="match status" value="1"/>
</dbReference>
<dbReference type="Gene3D" id="3.40.50.720">
    <property type="entry name" value="NAD(P)-binding Rossmann-like Domain"/>
    <property type="match status" value="2"/>
</dbReference>
<accession>A0A919GPB5</accession>
<dbReference type="PRINTS" id="PR00081">
    <property type="entry name" value="GDHRDH"/>
</dbReference>
<organism evidence="2 3">
    <name type="scientific">Streptomyces sulfonofaciens</name>
    <dbReference type="NCBI Taxonomy" id="68272"/>
    <lineage>
        <taxon>Bacteria</taxon>
        <taxon>Bacillati</taxon>
        <taxon>Actinomycetota</taxon>
        <taxon>Actinomycetes</taxon>
        <taxon>Kitasatosporales</taxon>
        <taxon>Streptomycetaceae</taxon>
        <taxon>Streptomyces</taxon>
    </lineage>
</organism>
<comment type="similarity">
    <text evidence="1">Belongs to the short-chain dehydrogenases/reductases (SDR) family.</text>
</comment>
<comment type="caution">
    <text evidence="2">The sequence shown here is derived from an EMBL/GenBank/DDBJ whole genome shotgun (WGS) entry which is preliminary data.</text>
</comment>
<proteinExistence type="inferred from homology"/>
<evidence type="ECO:0000313" key="3">
    <source>
        <dbReference type="Proteomes" id="UP000603708"/>
    </source>
</evidence>
<evidence type="ECO:0000313" key="2">
    <source>
        <dbReference type="EMBL" id="GHH88475.1"/>
    </source>
</evidence>
<keyword evidence="3" id="KW-1185">Reference proteome</keyword>
<dbReference type="CDD" id="cd05233">
    <property type="entry name" value="SDR_c"/>
    <property type="match status" value="1"/>
</dbReference>
<reference evidence="2" key="2">
    <citation type="submission" date="2020-09" db="EMBL/GenBank/DDBJ databases">
        <authorList>
            <person name="Sun Q."/>
            <person name="Ohkuma M."/>
        </authorList>
    </citation>
    <scope>NUCLEOTIDE SEQUENCE</scope>
    <source>
        <strain evidence="2">JCM 5069</strain>
    </source>
</reference>
<gene>
    <name evidence="2" type="ORF">GCM10018793_68270</name>
</gene>
<dbReference type="SUPFAM" id="SSF51735">
    <property type="entry name" value="NAD(P)-binding Rossmann-fold domains"/>
    <property type="match status" value="2"/>
</dbReference>
<protein>
    <submittedName>
        <fullName evidence="2">Uncharacterized protein</fullName>
    </submittedName>
</protein>
<dbReference type="Proteomes" id="UP000603708">
    <property type="component" value="Unassembled WGS sequence"/>
</dbReference>
<dbReference type="InterPro" id="IPR050259">
    <property type="entry name" value="SDR"/>
</dbReference>
<dbReference type="AlphaFoldDB" id="A0A919GPB5"/>
<name>A0A919GPB5_9ACTN</name>